<protein>
    <recommendedName>
        <fullName evidence="8">Methyltransferase</fullName>
        <ecNumber evidence="8">2.1.1.-</ecNumber>
    </recommendedName>
</protein>
<dbReference type="OrthoDB" id="9816288at2"/>
<dbReference type="GO" id="GO:0003677">
    <property type="term" value="F:DNA binding"/>
    <property type="evidence" value="ECO:0007669"/>
    <property type="project" value="UniProtKB-KW"/>
</dbReference>
<evidence type="ECO:0000256" key="6">
    <source>
        <dbReference type="ARBA" id="ARBA00023125"/>
    </source>
</evidence>
<dbReference type="EMBL" id="CP029343">
    <property type="protein sequence ID" value="AWL03273.1"/>
    <property type="molecule type" value="Genomic_DNA"/>
</dbReference>
<feature type="domain" description="DNA methylase N-4/N-6" evidence="9">
    <location>
        <begin position="10"/>
        <end position="81"/>
    </location>
</feature>
<reference evidence="10 11" key="1">
    <citation type="submission" date="2018-05" db="EMBL/GenBank/DDBJ databases">
        <title>Complete genome sequence of Massilia oculi sp. nov. CCUG 43427T (=DSM 26321T), the type strain of M. oculi, and comparison with genome sequences of other Massilia strains.</title>
        <authorList>
            <person name="Zhu B."/>
        </authorList>
    </citation>
    <scope>NUCLEOTIDE SEQUENCE [LARGE SCALE GENOMIC DNA]</scope>
    <source>
        <strain evidence="10 11">CCUG 43427</strain>
    </source>
</reference>
<evidence type="ECO:0000256" key="8">
    <source>
        <dbReference type="RuleBase" id="RU362026"/>
    </source>
</evidence>
<keyword evidence="6" id="KW-0238">DNA-binding</keyword>
<evidence type="ECO:0000259" key="9">
    <source>
        <dbReference type="Pfam" id="PF01555"/>
    </source>
</evidence>
<evidence type="ECO:0000256" key="7">
    <source>
        <dbReference type="ARBA" id="ARBA00049120"/>
    </source>
</evidence>
<keyword evidence="5" id="KW-0680">Restriction system</keyword>
<organism evidence="10 11">
    <name type="scientific">Massilia oculi</name>
    <dbReference type="NCBI Taxonomy" id="945844"/>
    <lineage>
        <taxon>Bacteria</taxon>
        <taxon>Pseudomonadati</taxon>
        <taxon>Pseudomonadota</taxon>
        <taxon>Betaproteobacteria</taxon>
        <taxon>Burkholderiales</taxon>
        <taxon>Oxalobacteraceae</taxon>
        <taxon>Telluria group</taxon>
        <taxon>Massilia</taxon>
    </lineage>
</organism>
<evidence type="ECO:0000313" key="10">
    <source>
        <dbReference type="EMBL" id="AWL03273.1"/>
    </source>
</evidence>
<evidence type="ECO:0000256" key="5">
    <source>
        <dbReference type="ARBA" id="ARBA00022747"/>
    </source>
</evidence>
<dbReference type="Pfam" id="PF01555">
    <property type="entry name" value="N6_N4_Mtase"/>
    <property type="match status" value="1"/>
</dbReference>
<dbReference type="PRINTS" id="PR00508">
    <property type="entry name" value="S21N4MTFRASE"/>
</dbReference>
<dbReference type="InterPro" id="IPR002941">
    <property type="entry name" value="DNA_methylase_N4/N6"/>
</dbReference>
<dbReference type="PROSITE" id="PS00093">
    <property type="entry name" value="N4_MTASE"/>
    <property type="match status" value="1"/>
</dbReference>
<sequence>MTKLEFDLESYKNNTYGSHNFHAYPAKFVPQIPKELMLRYSSVGDTIYDPFCGSGTTLVEAKSLSRHSIGTDVNPLACLISKVKVTPITQEDIEQIHKTICAIDSTERGATNPPPPIFNIDKWFANHIQDELCWIRDNILKAESQAAREFMLVAFSSILIKVSFQESDTRYRAVPKELPLGICSTLFSEKITTMLTRRASLVEHDPAISSTVINADSTNLKHLPRKVDLVVTSPPYLNSYDYYLYHKHRLAWLGFDHYIVQSQEFGSRNKHNDKGLGAESYQQSIASHVQSLKQFLEPGAIYASVVGDGVVRGILYKADEMFDHVYESEGFTKIDQFSFDQRKYTRAFTPNMRTQAKETHVLVYQMR</sequence>
<dbReference type="Proteomes" id="UP000245820">
    <property type="component" value="Chromosome"/>
</dbReference>
<dbReference type="REBASE" id="252460">
    <property type="entry name" value="M2.Mti43427ORF1590P"/>
</dbReference>
<name>A0A2S2DD19_9BURK</name>
<evidence type="ECO:0000313" key="11">
    <source>
        <dbReference type="Proteomes" id="UP000245820"/>
    </source>
</evidence>
<evidence type="ECO:0000256" key="1">
    <source>
        <dbReference type="ARBA" id="ARBA00010203"/>
    </source>
</evidence>
<evidence type="ECO:0000256" key="3">
    <source>
        <dbReference type="ARBA" id="ARBA00022679"/>
    </source>
</evidence>
<dbReference type="Gene3D" id="3.40.50.150">
    <property type="entry name" value="Vaccinia Virus protein VP39"/>
    <property type="match status" value="2"/>
</dbReference>
<dbReference type="AlphaFoldDB" id="A0A2S2DD19"/>
<dbReference type="KEGG" id="mtim:DIR46_01595"/>
<dbReference type="GO" id="GO:0032259">
    <property type="term" value="P:methylation"/>
    <property type="evidence" value="ECO:0007669"/>
    <property type="project" value="UniProtKB-KW"/>
</dbReference>
<comment type="catalytic activity">
    <reaction evidence="7">
        <text>a 2'-deoxycytidine in DNA + S-adenosyl-L-methionine = an N(4)-methyl-2'-deoxycytidine in DNA + S-adenosyl-L-homocysteine + H(+)</text>
        <dbReference type="Rhea" id="RHEA:16857"/>
        <dbReference type="Rhea" id="RHEA-COMP:11369"/>
        <dbReference type="Rhea" id="RHEA-COMP:13674"/>
        <dbReference type="ChEBI" id="CHEBI:15378"/>
        <dbReference type="ChEBI" id="CHEBI:57856"/>
        <dbReference type="ChEBI" id="CHEBI:59789"/>
        <dbReference type="ChEBI" id="CHEBI:85452"/>
        <dbReference type="ChEBI" id="CHEBI:137933"/>
        <dbReference type="EC" id="2.1.1.113"/>
    </reaction>
</comment>
<proteinExistence type="inferred from homology"/>
<dbReference type="GO" id="GO:0015667">
    <property type="term" value="F:site-specific DNA-methyltransferase (cytosine-N4-specific) activity"/>
    <property type="evidence" value="ECO:0007669"/>
    <property type="project" value="UniProtKB-EC"/>
</dbReference>
<dbReference type="GO" id="GO:0009307">
    <property type="term" value="P:DNA restriction-modification system"/>
    <property type="evidence" value="ECO:0007669"/>
    <property type="project" value="UniProtKB-KW"/>
</dbReference>
<dbReference type="InterPro" id="IPR029063">
    <property type="entry name" value="SAM-dependent_MTases_sf"/>
</dbReference>
<keyword evidence="2" id="KW-0489">Methyltransferase</keyword>
<dbReference type="SUPFAM" id="SSF53335">
    <property type="entry name" value="S-adenosyl-L-methionine-dependent methyltransferases"/>
    <property type="match status" value="3"/>
</dbReference>
<dbReference type="InterPro" id="IPR001091">
    <property type="entry name" value="RM_Methyltransferase"/>
</dbReference>
<evidence type="ECO:0000256" key="2">
    <source>
        <dbReference type="ARBA" id="ARBA00022603"/>
    </source>
</evidence>
<keyword evidence="4" id="KW-0949">S-adenosyl-L-methionine</keyword>
<keyword evidence="3" id="KW-0808">Transferase</keyword>
<accession>A0A2S2DD19</accession>
<dbReference type="EC" id="2.1.1.-" evidence="8"/>
<gene>
    <name evidence="10" type="ORF">DIR46_01595</name>
</gene>
<evidence type="ECO:0000256" key="4">
    <source>
        <dbReference type="ARBA" id="ARBA00022691"/>
    </source>
</evidence>
<comment type="similarity">
    <text evidence="1">Belongs to the N(4)/N(6)-methyltransferase family. N(4) subfamily.</text>
</comment>
<dbReference type="InterPro" id="IPR017985">
    <property type="entry name" value="MeTrfase_CN4_CS"/>
</dbReference>
<dbReference type="GO" id="GO:0008170">
    <property type="term" value="F:N-methyltransferase activity"/>
    <property type="evidence" value="ECO:0007669"/>
    <property type="project" value="InterPro"/>
</dbReference>
<dbReference type="RefSeq" id="WP_109343677.1">
    <property type="nucleotide sequence ID" value="NZ_CP029343.1"/>
</dbReference>
<keyword evidence="11" id="KW-1185">Reference proteome</keyword>